<proteinExistence type="predicted"/>
<keyword evidence="1" id="KW-0812">Transmembrane</keyword>
<reference evidence="3" key="2">
    <citation type="submission" date="2021-08" db="EMBL/GenBank/DDBJ databases">
        <authorList>
            <person name="Tani A."/>
            <person name="Ola A."/>
            <person name="Ogura Y."/>
            <person name="Katsura K."/>
            <person name="Hayashi T."/>
        </authorList>
    </citation>
    <scope>NUCLEOTIDE SEQUENCE</scope>
    <source>
        <strain evidence="3">LMG 23639</strain>
    </source>
</reference>
<sequence>MDLRTRYDDFDEMLATITDAVKAGIWVAMPVKVAADSKDGHTISLQPSVKATKLKPDGTRELTQLPVLSDCPIHHMGGGGVTVTHPHKEGDEGIALFCGRSLDAWHQQGGIQSQVDARMHSLSDAIYIPGIRSTPRKLENVSTTSTQMRSDDGKHMFDLHPKNGPSMAADGGKHTIAVNPQSGIALKTAMAMSIDATKGLEVTGKTHFKDAVTSAKSFGAPSTFSNGGGPFTGMLGGFIGFWLGLATLLAVTGSQSPADGLVQARYALAAWGR</sequence>
<dbReference type="Pfam" id="PF18352">
    <property type="entry name" value="Gp138_N"/>
    <property type="match status" value="1"/>
</dbReference>
<evidence type="ECO:0000259" key="2">
    <source>
        <dbReference type="Pfam" id="PF18352"/>
    </source>
</evidence>
<dbReference type="RefSeq" id="WP_238278483.1">
    <property type="nucleotide sequence ID" value="NZ_BPQR01000084.1"/>
</dbReference>
<evidence type="ECO:0000313" key="3">
    <source>
        <dbReference type="EMBL" id="GJE08622.1"/>
    </source>
</evidence>
<evidence type="ECO:0000313" key="4">
    <source>
        <dbReference type="Proteomes" id="UP001055102"/>
    </source>
</evidence>
<comment type="caution">
    <text evidence="3">The sequence shown here is derived from an EMBL/GenBank/DDBJ whole genome shotgun (WGS) entry which is preliminary data.</text>
</comment>
<accession>A0ABQ4SZV9</accession>
<gene>
    <name evidence="3" type="ORF">AOPFMNJM_3965</name>
</gene>
<dbReference type="InterPro" id="IPR037026">
    <property type="entry name" value="Vgr_OB-fold_dom_sf"/>
</dbReference>
<name>A0ABQ4SZV9_9HYPH</name>
<keyword evidence="1" id="KW-1133">Transmembrane helix</keyword>
<dbReference type="Gene3D" id="2.40.50.230">
    <property type="entry name" value="Gp5 N-terminal domain"/>
    <property type="match status" value="1"/>
</dbReference>
<dbReference type="EMBL" id="BPQR01000084">
    <property type="protein sequence ID" value="GJE08622.1"/>
    <property type="molecule type" value="Genomic_DNA"/>
</dbReference>
<keyword evidence="1" id="KW-0472">Membrane</keyword>
<keyword evidence="4" id="KW-1185">Reference proteome</keyword>
<protein>
    <recommendedName>
        <fullName evidence="2">Phage protein Gp138 N-terminal domain-containing protein</fullName>
    </recommendedName>
</protein>
<feature type="domain" description="Phage protein Gp138 N-terminal" evidence="2">
    <location>
        <begin position="29"/>
        <end position="130"/>
    </location>
</feature>
<evidence type="ECO:0000256" key="1">
    <source>
        <dbReference type="SAM" id="Phobius"/>
    </source>
</evidence>
<reference evidence="3" key="1">
    <citation type="journal article" date="2021" name="Front. Microbiol.">
        <title>Comprehensive Comparative Genomics and Phenotyping of Methylobacterium Species.</title>
        <authorList>
            <person name="Alessa O."/>
            <person name="Ogura Y."/>
            <person name="Fujitani Y."/>
            <person name="Takami H."/>
            <person name="Hayashi T."/>
            <person name="Sahin N."/>
            <person name="Tani A."/>
        </authorList>
    </citation>
    <scope>NUCLEOTIDE SEQUENCE</scope>
    <source>
        <strain evidence="3">LMG 23639</strain>
    </source>
</reference>
<feature type="transmembrane region" description="Helical" evidence="1">
    <location>
        <begin position="231"/>
        <end position="251"/>
    </location>
</feature>
<organism evidence="3 4">
    <name type="scientific">Methylobacterium jeotgali</name>
    <dbReference type="NCBI Taxonomy" id="381630"/>
    <lineage>
        <taxon>Bacteria</taxon>
        <taxon>Pseudomonadati</taxon>
        <taxon>Pseudomonadota</taxon>
        <taxon>Alphaproteobacteria</taxon>
        <taxon>Hyphomicrobiales</taxon>
        <taxon>Methylobacteriaceae</taxon>
        <taxon>Methylobacterium</taxon>
    </lineage>
</organism>
<dbReference type="InterPro" id="IPR041599">
    <property type="entry name" value="Gp138_N"/>
</dbReference>
<dbReference type="Proteomes" id="UP001055102">
    <property type="component" value="Unassembled WGS sequence"/>
</dbReference>